<keyword evidence="2" id="KW-0472">Membrane</keyword>
<sequence>MTRTEEVESIVRLQFPLLFGEKELVTNTEFELAFNAIAEQGIKWAEPALKPETHKHQWTLVGTSIALYALVLFNVRKVQIGTASISVDRQVIIWYSVFAFALLLTFLLRASLDLKRAALAREKDSEKLEGLNNLVQAAWIRRNIEYHFFLELNSKIQGIYGVYDEARGLAIESKDYNINALNLDIEGLKKIPDYSKEIAAHEEFLAKMIKKVEKDCERFKNQLLEYESKISTRANATSNPEYDRWTKGRELFDSHLKPWFDAQNRLLNEHIAVLEGASMTREGIMLDAQKSVLTRARRIQHAYAFTEIALPSVLACGSVIYATSTVLK</sequence>
<gene>
    <name evidence="3" type="ORF">MW290_32170</name>
</gene>
<feature type="transmembrane region" description="Helical" evidence="2">
    <location>
        <begin position="302"/>
        <end position="322"/>
    </location>
</feature>
<dbReference type="Proteomes" id="UP001056201">
    <property type="component" value="Plasmid A"/>
</dbReference>
<evidence type="ECO:0000256" key="2">
    <source>
        <dbReference type="SAM" id="Phobius"/>
    </source>
</evidence>
<evidence type="ECO:0000313" key="3">
    <source>
        <dbReference type="EMBL" id="URI11985.1"/>
    </source>
</evidence>
<feature type="transmembrane region" description="Helical" evidence="2">
    <location>
        <begin position="92"/>
        <end position="112"/>
    </location>
</feature>
<keyword evidence="3" id="KW-0614">Plasmid</keyword>
<protein>
    <submittedName>
        <fullName evidence="3">Uncharacterized protein</fullName>
    </submittedName>
</protein>
<name>A0ABY4SIJ9_AQUTE</name>
<feature type="transmembrane region" description="Helical" evidence="2">
    <location>
        <begin position="58"/>
        <end position="76"/>
    </location>
</feature>
<dbReference type="EMBL" id="CP097637">
    <property type="protein sequence ID" value="URI11985.1"/>
    <property type="molecule type" value="Genomic_DNA"/>
</dbReference>
<keyword evidence="2" id="KW-1133">Transmembrane helix</keyword>
<keyword evidence="1" id="KW-0175">Coiled coil</keyword>
<evidence type="ECO:0000256" key="1">
    <source>
        <dbReference type="SAM" id="Coils"/>
    </source>
</evidence>
<keyword evidence="2" id="KW-0812">Transmembrane</keyword>
<keyword evidence="4" id="KW-1185">Reference proteome</keyword>
<organism evidence="3 4">
    <name type="scientific">Aquincola tertiaricarbonis</name>
    <dbReference type="NCBI Taxonomy" id="391953"/>
    <lineage>
        <taxon>Bacteria</taxon>
        <taxon>Pseudomonadati</taxon>
        <taxon>Pseudomonadota</taxon>
        <taxon>Betaproteobacteria</taxon>
        <taxon>Burkholderiales</taxon>
        <taxon>Sphaerotilaceae</taxon>
        <taxon>Aquincola</taxon>
    </lineage>
</organism>
<geneLocation type="plasmid" evidence="3 4">
    <name>A</name>
</geneLocation>
<accession>A0ABY4SIJ9</accession>
<reference evidence="3" key="1">
    <citation type="submission" date="2022-05" db="EMBL/GenBank/DDBJ databases">
        <title>An RpoN-dependent PEP-CTERM gene is involved in floc formation of an Aquincola tertiaricarbonis strain.</title>
        <authorList>
            <person name="Qiu D."/>
            <person name="Xia M."/>
        </authorList>
    </citation>
    <scope>NUCLEOTIDE SEQUENCE</scope>
    <source>
        <strain evidence="3">RN12</strain>
        <plasmid evidence="3">A</plasmid>
    </source>
</reference>
<evidence type="ECO:0000313" key="4">
    <source>
        <dbReference type="Proteomes" id="UP001056201"/>
    </source>
</evidence>
<dbReference type="RefSeq" id="WP_250200175.1">
    <property type="nucleotide sequence ID" value="NZ_CP097637.1"/>
</dbReference>
<feature type="coiled-coil region" evidence="1">
    <location>
        <begin position="202"/>
        <end position="229"/>
    </location>
</feature>
<proteinExistence type="predicted"/>